<comment type="caution">
    <text evidence="2">The sequence shown here is derived from an EMBL/GenBank/DDBJ whole genome shotgun (WGS) entry which is preliminary data.</text>
</comment>
<evidence type="ECO:0000313" key="2">
    <source>
        <dbReference type="EMBL" id="MEL1265830.1"/>
    </source>
</evidence>
<evidence type="ECO:0000313" key="3">
    <source>
        <dbReference type="Proteomes" id="UP001459204"/>
    </source>
</evidence>
<dbReference type="EMBL" id="JBBWWT010000009">
    <property type="protein sequence ID" value="MEL1265830.1"/>
    <property type="molecule type" value="Genomic_DNA"/>
</dbReference>
<feature type="transmembrane region" description="Helical" evidence="1">
    <location>
        <begin position="64"/>
        <end position="82"/>
    </location>
</feature>
<gene>
    <name evidence="2" type="ORF">AAD027_15855</name>
</gene>
<dbReference type="Proteomes" id="UP001459204">
    <property type="component" value="Unassembled WGS sequence"/>
</dbReference>
<name>A0ABU9J3J8_9GAMM</name>
<protein>
    <submittedName>
        <fullName evidence="2">Uncharacterized protein</fullName>
    </submittedName>
</protein>
<reference evidence="2 3" key="1">
    <citation type="submission" date="2024-04" db="EMBL/GenBank/DDBJ databases">
        <title>Draft genome sequence of Pseudoxanthomonas putridarboris WD12.</title>
        <authorList>
            <person name="Oh J."/>
        </authorList>
    </citation>
    <scope>NUCLEOTIDE SEQUENCE [LARGE SCALE GENOMIC DNA]</scope>
    <source>
        <strain evidence="2 3">WD12</strain>
    </source>
</reference>
<keyword evidence="1" id="KW-0812">Transmembrane</keyword>
<feature type="transmembrane region" description="Helical" evidence="1">
    <location>
        <begin position="37"/>
        <end position="57"/>
    </location>
</feature>
<keyword evidence="3" id="KW-1185">Reference proteome</keyword>
<keyword evidence="1" id="KW-0472">Membrane</keyword>
<evidence type="ECO:0000256" key="1">
    <source>
        <dbReference type="SAM" id="Phobius"/>
    </source>
</evidence>
<feature type="transmembrane region" description="Helical" evidence="1">
    <location>
        <begin position="7"/>
        <end position="25"/>
    </location>
</feature>
<dbReference type="RefSeq" id="WP_341727004.1">
    <property type="nucleotide sequence ID" value="NZ_JBBWWT010000009.1"/>
</dbReference>
<sequence>MTRNSRIWWLIGFLIAFVGMGFPYWRLPVAQAGLPDALYGPGLAAVAVVALLLRAFGTGRFLQVWLLVAAAVPVAVAVRIVANIVDQPGAHLFWPFELAIAAGLGLAAAFAGTAIGSLFLLRSSRRPG</sequence>
<keyword evidence="1" id="KW-1133">Transmembrane helix</keyword>
<feature type="transmembrane region" description="Helical" evidence="1">
    <location>
        <begin position="94"/>
        <end position="121"/>
    </location>
</feature>
<organism evidence="2 3">
    <name type="scientific">Pseudoxanthomonas putridarboris</name>
    <dbReference type="NCBI Taxonomy" id="752605"/>
    <lineage>
        <taxon>Bacteria</taxon>
        <taxon>Pseudomonadati</taxon>
        <taxon>Pseudomonadota</taxon>
        <taxon>Gammaproteobacteria</taxon>
        <taxon>Lysobacterales</taxon>
        <taxon>Lysobacteraceae</taxon>
        <taxon>Pseudoxanthomonas</taxon>
    </lineage>
</organism>
<proteinExistence type="predicted"/>
<accession>A0ABU9J3J8</accession>